<dbReference type="Pfam" id="PF05018">
    <property type="entry name" value="CFA20_dom"/>
    <property type="match status" value="1"/>
</dbReference>
<evidence type="ECO:0000313" key="2">
    <source>
        <dbReference type="EMBL" id="CDJ66907.1"/>
    </source>
</evidence>
<keyword evidence="3" id="KW-1185">Reference proteome</keyword>
<gene>
    <name evidence="2" type="ORF">ENH_00027190</name>
</gene>
<organism evidence="2 3">
    <name type="scientific">Eimeria necatrix</name>
    <dbReference type="NCBI Taxonomy" id="51315"/>
    <lineage>
        <taxon>Eukaryota</taxon>
        <taxon>Sar</taxon>
        <taxon>Alveolata</taxon>
        <taxon>Apicomplexa</taxon>
        <taxon>Conoidasida</taxon>
        <taxon>Coccidia</taxon>
        <taxon>Eucoccidiorida</taxon>
        <taxon>Eimeriorina</taxon>
        <taxon>Eimeriidae</taxon>
        <taxon>Eimeria</taxon>
    </lineage>
</organism>
<dbReference type="InterPro" id="IPR007714">
    <property type="entry name" value="CFA20_dom"/>
</dbReference>
<dbReference type="VEuPathDB" id="ToxoDB:ENH_00027190"/>
<dbReference type="AlphaFoldDB" id="U6MRR1"/>
<evidence type="ECO:0000313" key="3">
    <source>
        <dbReference type="Proteomes" id="UP000030754"/>
    </source>
</evidence>
<feature type="domain" description="CFA20" evidence="1">
    <location>
        <begin position="55"/>
        <end position="175"/>
    </location>
</feature>
<reference evidence="2" key="2">
    <citation type="submission" date="2013-10" db="EMBL/GenBank/DDBJ databases">
        <authorList>
            <person name="Aslett M."/>
        </authorList>
    </citation>
    <scope>NUCLEOTIDE SEQUENCE [LARGE SCALE GENOMIC DNA]</scope>
    <source>
        <strain evidence="2">Houghton</strain>
    </source>
</reference>
<sequence length="219" mass="24905">MTARADETRAAFINVLKEFPIGDPTRSSQHGEVTEEVVRAAILQKLISNLRYPKIRVRLSRKSVYIQFKPMANRFFVMHFDLRTAKDLPLRITLTNIVKLPKVRARVIQYPLLPPSRWVQICVHVPSMIGQFTKLTPTGNTLVSVQICSCLYLRGLFTSDNLYTMNDIPKALRIKDTSALRPQELLPWVYVPVGCRSPECNQISCSSTDRSTPEPLHGI</sequence>
<reference evidence="2" key="1">
    <citation type="submission" date="2013-10" db="EMBL/GenBank/DDBJ databases">
        <title>Genomic analysis of the causative agents of coccidiosis in chickens.</title>
        <authorList>
            <person name="Reid A.J."/>
            <person name="Blake D."/>
            <person name="Billington K."/>
            <person name="Browne H."/>
            <person name="Dunn M."/>
            <person name="Hung S."/>
            <person name="Kawahara F."/>
            <person name="Miranda-Saavedra D."/>
            <person name="Mourier T."/>
            <person name="Nagra H."/>
            <person name="Otto T.D."/>
            <person name="Rawlings N."/>
            <person name="Sanchez A."/>
            <person name="Sanders M."/>
            <person name="Subramaniam C."/>
            <person name="Tay Y."/>
            <person name="Dear P."/>
            <person name="Doerig C."/>
            <person name="Gruber A."/>
            <person name="Parkinson J."/>
            <person name="Shirley M."/>
            <person name="Wan K.L."/>
            <person name="Berriman M."/>
            <person name="Tomley F."/>
            <person name="Pain A."/>
        </authorList>
    </citation>
    <scope>NUCLEOTIDE SEQUENCE [LARGE SCALE GENOMIC DNA]</scope>
    <source>
        <strain evidence="2">Houghton</strain>
    </source>
</reference>
<evidence type="ECO:0000259" key="1">
    <source>
        <dbReference type="Pfam" id="PF05018"/>
    </source>
</evidence>
<proteinExistence type="predicted"/>
<protein>
    <recommendedName>
        <fullName evidence="1">CFA20 domain-containing protein</fullName>
    </recommendedName>
</protein>
<name>U6MRR1_9EIME</name>
<dbReference type="RefSeq" id="XP_013435374.1">
    <property type="nucleotide sequence ID" value="XM_013579920.1"/>
</dbReference>
<dbReference type="EMBL" id="HG723869">
    <property type="protein sequence ID" value="CDJ66907.1"/>
    <property type="molecule type" value="Genomic_DNA"/>
</dbReference>
<dbReference type="OrthoDB" id="6252103at2759"/>
<accession>U6MRR1</accession>
<dbReference type="Proteomes" id="UP000030754">
    <property type="component" value="Unassembled WGS sequence"/>
</dbReference>
<dbReference type="GeneID" id="25472887"/>